<comment type="caution">
    <text evidence="7">The sequence shown here is derived from an EMBL/GenBank/DDBJ whole genome shotgun (WGS) entry which is preliminary data.</text>
</comment>
<keyword evidence="5" id="KW-0862">Zinc</keyword>
<dbReference type="PANTHER" id="PTHR42978:SF2">
    <property type="entry name" value="102 KBASES UNSTABLE REGION: FROM 1 TO 119443"/>
    <property type="match status" value="1"/>
</dbReference>
<dbReference type="GO" id="GO:0016787">
    <property type="term" value="F:hydrolase activity"/>
    <property type="evidence" value="ECO:0007669"/>
    <property type="project" value="UniProtKB-KW"/>
</dbReference>
<dbReference type="EMBL" id="BMNY01000002">
    <property type="protein sequence ID" value="GGM76468.1"/>
    <property type="molecule type" value="Genomic_DNA"/>
</dbReference>
<dbReference type="SUPFAM" id="SSF56281">
    <property type="entry name" value="Metallo-hydrolase/oxidoreductase"/>
    <property type="match status" value="1"/>
</dbReference>
<reference evidence="7" key="1">
    <citation type="journal article" date="2014" name="Int. J. Syst. Evol. Microbiol.">
        <title>Complete genome sequence of Corynebacterium casei LMG S-19264T (=DSM 44701T), isolated from a smear-ripened cheese.</title>
        <authorList>
            <consortium name="US DOE Joint Genome Institute (JGI-PGF)"/>
            <person name="Walter F."/>
            <person name="Albersmeier A."/>
            <person name="Kalinowski J."/>
            <person name="Ruckert C."/>
        </authorList>
    </citation>
    <scope>NUCLEOTIDE SEQUENCE</scope>
    <source>
        <strain evidence="7">JCM 13583</strain>
    </source>
</reference>
<feature type="domain" description="Metallo-beta-lactamase" evidence="6">
    <location>
        <begin position="55"/>
        <end position="265"/>
    </location>
</feature>
<keyword evidence="3" id="KW-0479">Metal-binding</keyword>
<accession>A0AA37BRY5</accession>
<gene>
    <name evidence="7" type="primary">attM</name>
    <name evidence="7" type="ORF">GCM10007108_13100</name>
</gene>
<evidence type="ECO:0000256" key="2">
    <source>
        <dbReference type="ARBA" id="ARBA00007749"/>
    </source>
</evidence>
<dbReference type="GO" id="GO:0046872">
    <property type="term" value="F:metal ion binding"/>
    <property type="evidence" value="ECO:0007669"/>
    <property type="project" value="UniProtKB-KW"/>
</dbReference>
<sequence length="281" mass="31751">MKYAENYFSDMKASRIHLLDLGWLGGDCGWFLPGAAGGAMTYSNRDPKRDWIEIPVTAALVEHPDGNILFDTGIALDAMETHEKGLMEAFPITKISGENSIEKQLRAIDLAPGDVSFVVISHLHLDHAGQVRPFMDEKVPVIVQKRELQSALSMLWQGKGGAYDMSDLMPLRGPNLTPISDNYFEIVDGVAVEFTGGHTAGHQVMHVETRNGNFYTFTGDYMHLPREYEIEAKGWLLSDADEWHSYIRKLKVMERARKARIVISHDPEFWSKYPRAPKFLE</sequence>
<dbReference type="Proteomes" id="UP000632195">
    <property type="component" value="Unassembled WGS sequence"/>
</dbReference>
<dbReference type="InterPro" id="IPR001279">
    <property type="entry name" value="Metallo-B-lactamas"/>
</dbReference>
<organism evidence="7 8">
    <name type="scientific">Thermogymnomonas acidicola</name>
    <dbReference type="NCBI Taxonomy" id="399579"/>
    <lineage>
        <taxon>Archaea</taxon>
        <taxon>Methanobacteriati</taxon>
        <taxon>Thermoplasmatota</taxon>
        <taxon>Thermoplasmata</taxon>
        <taxon>Thermoplasmatales</taxon>
        <taxon>Thermogymnomonas</taxon>
    </lineage>
</organism>
<evidence type="ECO:0000256" key="3">
    <source>
        <dbReference type="ARBA" id="ARBA00022723"/>
    </source>
</evidence>
<dbReference type="AlphaFoldDB" id="A0AA37BRY5"/>
<reference evidence="7" key="2">
    <citation type="submission" date="2022-09" db="EMBL/GenBank/DDBJ databases">
        <authorList>
            <person name="Sun Q."/>
            <person name="Ohkuma M."/>
        </authorList>
    </citation>
    <scope>NUCLEOTIDE SEQUENCE</scope>
    <source>
        <strain evidence="7">JCM 13583</strain>
    </source>
</reference>
<evidence type="ECO:0000259" key="6">
    <source>
        <dbReference type="SMART" id="SM00849"/>
    </source>
</evidence>
<evidence type="ECO:0000256" key="5">
    <source>
        <dbReference type="ARBA" id="ARBA00022833"/>
    </source>
</evidence>
<protein>
    <submittedName>
        <fullName evidence="7">N-acyl homoserine lactonase AttM</fullName>
    </submittedName>
</protein>
<dbReference type="InterPro" id="IPR051013">
    <property type="entry name" value="MBL_superfamily_lactonases"/>
</dbReference>
<evidence type="ECO:0000313" key="7">
    <source>
        <dbReference type="EMBL" id="GGM76468.1"/>
    </source>
</evidence>
<proteinExistence type="inferred from homology"/>
<dbReference type="SMART" id="SM00849">
    <property type="entry name" value="Lactamase_B"/>
    <property type="match status" value="1"/>
</dbReference>
<name>A0AA37BRY5_9ARCH</name>
<evidence type="ECO:0000313" key="8">
    <source>
        <dbReference type="Proteomes" id="UP000632195"/>
    </source>
</evidence>
<comment type="cofactor">
    <cofactor evidence="1">
        <name>Zn(2+)</name>
        <dbReference type="ChEBI" id="CHEBI:29105"/>
    </cofactor>
</comment>
<dbReference type="InterPro" id="IPR036866">
    <property type="entry name" value="RibonucZ/Hydroxyglut_hydro"/>
</dbReference>
<dbReference type="Gene3D" id="3.60.15.10">
    <property type="entry name" value="Ribonuclease Z/Hydroxyacylglutathione hydrolase-like"/>
    <property type="match status" value="1"/>
</dbReference>
<evidence type="ECO:0000256" key="1">
    <source>
        <dbReference type="ARBA" id="ARBA00001947"/>
    </source>
</evidence>
<dbReference type="PANTHER" id="PTHR42978">
    <property type="entry name" value="QUORUM-QUENCHING LACTONASE YTNP-RELATED-RELATED"/>
    <property type="match status" value="1"/>
</dbReference>
<comment type="similarity">
    <text evidence="2">Belongs to the metallo-beta-lactamase superfamily.</text>
</comment>
<evidence type="ECO:0000256" key="4">
    <source>
        <dbReference type="ARBA" id="ARBA00022801"/>
    </source>
</evidence>
<dbReference type="CDD" id="cd07729">
    <property type="entry name" value="AHL_lactonase_MBL-fold"/>
    <property type="match status" value="1"/>
</dbReference>
<dbReference type="Pfam" id="PF00753">
    <property type="entry name" value="Lactamase_B"/>
    <property type="match status" value="1"/>
</dbReference>
<keyword evidence="4" id="KW-0378">Hydrolase</keyword>
<keyword evidence="8" id="KW-1185">Reference proteome</keyword>